<keyword evidence="4 7" id="KW-0812">Transmembrane</keyword>
<feature type="domain" description="ABC transmembrane type-1" evidence="8">
    <location>
        <begin position="328"/>
        <end position="543"/>
    </location>
</feature>
<evidence type="ECO:0000256" key="1">
    <source>
        <dbReference type="ARBA" id="ARBA00004651"/>
    </source>
</evidence>
<name>T0Z726_9ZZZZ</name>
<dbReference type="InterPro" id="IPR000515">
    <property type="entry name" value="MetI-like"/>
</dbReference>
<dbReference type="GO" id="GO:0055085">
    <property type="term" value="P:transmembrane transport"/>
    <property type="evidence" value="ECO:0007669"/>
    <property type="project" value="InterPro"/>
</dbReference>
<dbReference type="Pfam" id="PF00528">
    <property type="entry name" value="BPD_transp_1"/>
    <property type="match status" value="1"/>
</dbReference>
<feature type="transmembrane region" description="Helical" evidence="7">
    <location>
        <begin position="332"/>
        <end position="355"/>
    </location>
</feature>
<evidence type="ECO:0000256" key="3">
    <source>
        <dbReference type="ARBA" id="ARBA00022475"/>
    </source>
</evidence>
<dbReference type="AlphaFoldDB" id="T0Z726"/>
<keyword evidence="2" id="KW-0813">Transport</keyword>
<dbReference type="InterPro" id="IPR035906">
    <property type="entry name" value="MetI-like_sf"/>
</dbReference>
<feature type="non-terminal residue" evidence="9">
    <location>
        <position position="543"/>
    </location>
</feature>
<evidence type="ECO:0000313" key="9">
    <source>
        <dbReference type="EMBL" id="EQD40823.1"/>
    </source>
</evidence>
<feature type="transmembrane region" description="Helical" evidence="7">
    <location>
        <begin position="454"/>
        <end position="485"/>
    </location>
</feature>
<dbReference type="PANTHER" id="PTHR43386:SF1">
    <property type="entry name" value="D,D-DIPEPTIDE TRANSPORT SYSTEM PERMEASE PROTEIN DDPC-RELATED"/>
    <property type="match status" value="1"/>
</dbReference>
<evidence type="ECO:0000259" key="8">
    <source>
        <dbReference type="PROSITE" id="PS50928"/>
    </source>
</evidence>
<accession>T0Z726</accession>
<dbReference type="GO" id="GO:0005886">
    <property type="term" value="C:plasma membrane"/>
    <property type="evidence" value="ECO:0007669"/>
    <property type="project" value="UniProtKB-SubCell"/>
</dbReference>
<proteinExistence type="predicted"/>
<dbReference type="PANTHER" id="PTHR43386">
    <property type="entry name" value="OLIGOPEPTIDE TRANSPORT SYSTEM PERMEASE PROTEIN APPC"/>
    <property type="match status" value="1"/>
</dbReference>
<dbReference type="SUPFAM" id="SSF161098">
    <property type="entry name" value="MetI-like"/>
    <property type="match status" value="1"/>
</dbReference>
<dbReference type="Pfam" id="PF12911">
    <property type="entry name" value="OppC_N"/>
    <property type="match status" value="1"/>
</dbReference>
<dbReference type="Gene3D" id="1.10.3720.10">
    <property type="entry name" value="MetI-like"/>
    <property type="match status" value="1"/>
</dbReference>
<keyword evidence="6 7" id="KW-0472">Membrane</keyword>
<comment type="subcellular location">
    <subcellularLocation>
        <location evidence="1">Cell membrane</location>
        <topology evidence="1">Multi-pass membrane protein</topology>
    </subcellularLocation>
</comment>
<feature type="transmembrane region" description="Helical" evidence="7">
    <location>
        <begin position="393"/>
        <end position="411"/>
    </location>
</feature>
<gene>
    <name evidence="9" type="ORF">B1B_14780</name>
</gene>
<comment type="caution">
    <text evidence="9">The sequence shown here is derived from an EMBL/GenBank/DDBJ whole genome shotgun (WGS) entry which is preliminary data.</text>
</comment>
<feature type="transmembrane region" description="Helical" evidence="7">
    <location>
        <begin position="523"/>
        <end position="542"/>
    </location>
</feature>
<organism evidence="9">
    <name type="scientific">mine drainage metagenome</name>
    <dbReference type="NCBI Taxonomy" id="410659"/>
    <lineage>
        <taxon>unclassified sequences</taxon>
        <taxon>metagenomes</taxon>
        <taxon>ecological metagenomes</taxon>
    </lineage>
</organism>
<dbReference type="PROSITE" id="PS50928">
    <property type="entry name" value="ABC_TM1"/>
    <property type="match status" value="1"/>
</dbReference>
<evidence type="ECO:0000256" key="2">
    <source>
        <dbReference type="ARBA" id="ARBA00022448"/>
    </source>
</evidence>
<reference evidence="9" key="2">
    <citation type="journal article" date="2014" name="ISME J.">
        <title>Microbial stratification in low pH oxic and suboxic macroscopic growths along an acid mine drainage.</title>
        <authorList>
            <person name="Mendez-Garcia C."/>
            <person name="Mesa V."/>
            <person name="Sprenger R.R."/>
            <person name="Richter M."/>
            <person name="Diez M.S."/>
            <person name="Solano J."/>
            <person name="Bargiela R."/>
            <person name="Golyshina O.V."/>
            <person name="Manteca A."/>
            <person name="Ramos J.L."/>
            <person name="Gallego J.R."/>
            <person name="Llorente I."/>
            <person name="Martins Dos Santos V.A."/>
            <person name="Jensen O.N."/>
            <person name="Pelaez A.I."/>
            <person name="Sanchez J."/>
            <person name="Ferrer M."/>
        </authorList>
    </citation>
    <scope>NUCLEOTIDE SEQUENCE</scope>
</reference>
<feature type="transmembrane region" description="Helical" evidence="7">
    <location>
        <begin position="367"/>
        <end position="387"/>
    </location>
</feature>
<dbReference type="CDD" id="cd06261">
    <property type="entry name" value="TM_PBP2"/>
    <property type="match status" value="1"/>
</dbReference>
<reference evidence="9" key="1">
    <citation type="submission" date="2013-08" db="EMBL/GenBank/DDBJ databases">
        <authorList>
            <person name="Mendez C."/>
            <person name="Richter M."/>
            <person name="Ferrer M."/>
            <person name="Sanchez J."/>
        </authorList>
    </citation>
    <scope>NUCLEOTIDE SEQUENCE</scope>
</reference>
<evidence type="ECO:0000256" key="7">
    <source>
        <dbReference type="SAM" id="Phobius"/>
    </source>
</evidence>
<evidence type="ECO:0000256" key="5">
    <source>
        <dbReference type="ARBA" id="ARBA00022989"/>
    </source>
</evidence>
<feature type="transmembrane region" description="Helical" evidence="7">
    <location>
        <begin position="154"/>
        <end position="173"/>
    </location>
</feature>
<dbReference type="InterPro" id="IPR050366">
    <property type="entry name" value="BP-dependent_transpt_permease"/>
</dbReference>
<dbReference type="InterPro" id="IPR025966">
    <property type="entry name" value="OppC_N"/>
</dbReference>
<evidence type="ECO:0000256" key="6">
    <source>
        <dbReference type="ARBA" id="ARBA00023136"/>
    </source>
</evidence>
<evidence type="ECO:0000256" key="4">
    <source>
        <dbReference type="ARBA" id="ARBA00022692"/>
    </source>
</evidence>
<keyword evidence="5 7" id="KW-1133">Transmembrane helix</keyword>
<sequence>MRPFFAYLAVLMMLVGIVLGALWYTSPQADTQVANGPTFPSFVAQGQVGDPFVGSLGLAFTSPYGTNGTPFTYHVAYQYGSPQAKVYVQACSPGQTFSCGSPGPSAPLLLSLTGASTTGSFTGKAGSWYVVVSNEPVIVTVTANPEPTELAAEIAAAALFFGGGGLLVVGLILRDPKARPAPRLARLKRTLYFFFQSKLAVFGLAILLFYVAVAILSPVLAPYSGTNSTPTNGDASTLSTYCAYTPSYVEPSTPGGCSFPQCVYAANNQPPMPGNCVAYPVTGFPALGNPANVPPTWSGTNLGPLPMGSILFSQSYFLNTYQAEIRATPWDLIIAGAVVVSGATIGLLLGAVAGFSGGYFDEVVMRVTDVFLSIPGLFLVLVILAVFTSAVSSGVGARIALLIGAFVITWWPSYTRIVRGQVLVTREQKYVEAAQASGAKSGRILRKHIIPNSLYPVLVSMSLDIGTVPLLLGAIAFLGFAAYVFPSTSTLFPEWGVLSAWTVSTSGQNSNNVFSIIVGGQPFPWWQILFPGLALFMFAISVN</sequence>
<feature type="transmembrane region" description="Helical" evidence="7">
    <location>
        <begin position="193"/>
        <end position="216"/>
    </location>
</feature>
<keyword evidence="3" id="KW-1003">Cell membrane</keyword>
<dbReference type="EMBL" id="AUZY01009814">
    <property type="protein sequence ID" value="EQD40823.1"/>
    <property type="molecule type" value="Genomic_DNA"/>
</dbReference>
<protein>
    <submittedName>
        <fullName evidence="9">ABC transporter, permease protein</fullName>
    </submittedName>
</protein>